<dbReference type="EMBL" id="JAEHOC010000006">
    <property type="protein sequence ID" value="KAG2440921.1"/>
    <property type="molecule type" value="Genomic_DNA"/>
</dbReference>
<feature type="region of interest" description="Disordered" evidence="1">
    <location>
        <begin position="1538"/>
        <end position="1578"/>
    </location>
</feature>
<feature type="compositionally biased region" description="Polar residues" evidence="1">
    <location>
        <begin position="1315"/>
        <end position="1325"/>
    </location>
</feature>
<feature type="compositionally biased region" description="Pro residues" evidence="1">
    <location>
        <begin position="616"/>
        <end position="629"/>
    </location>
</feature>
<name>A0A835W965_CHLIN</name>
<evidence type="ECO:0000256" key="2">
    <source>
        <dbReference type="SAM" id="Phobius"/>
    </source>
</evidence>
<feature type="transmembrane region" description="Helical" evidence="2">
    <location>
        <begin position="989"/>
        <end position="1012"/>
    </location>
</feature>
<keyword evidence="4" id="KW-1185">Reference proteome</keyword>
<feature type="region of interest" description="Disordered" evidence="1">
    <location>
        <begin position="649"/>
        <end position="674"/>
    </location>
</feature>
<keyword evidence="2" id="KW-0472">Membrane</keyword>
<feature type="compositionally biased region" description="Pro residues" evidence="1">
    <location>
        <begin position="151"/>
        <end position="167"/>
    </location>
</feature>
<feature type="compositionally biased region" description="Low complexity" evidence="1">
    <location>
        <begin position="1658"/>
        <end position="1672"/>
    </location>
</feature>
<accession>A0A835W965</accession>
<feature type="region of interest" description="Disordered" evidence="1">
    <location>
        <begin position="1449"/>
        <end position="1477"/>
    </location>
</feature>
<evidence type="ECO:0000256" key="1">
    <source>
        <dbReference type="SAM" id="MobiDB-lite"/>
    </source>
</evidence>
<feature type="compositionally biased region" description="Basic residues" evidence="1">
    <location>
        <begin position="1048"/>
        <end position="1059"/>
    </location>
</feature>
<sequence length="1734" mass="168605">MLLTGLLQPRPEHVTATASAASLLTAVFEVTAVFDEQQERAAAATAADAGSSFSAVGVTGAVPIQIDWAAALLARLPAVPGGSGAAVAAVAVTALRVKAPAMLLPASLPCRAAPLDDLRSRLTAAAQRLAAAANDTRAIQTSVSVTCEAAPHPPEPPGTLAPPPPDEPAYDAASVGDPIHADWTAAHRRLRRRRGGSRLLLQQAAADTGLGAPAVATADGSAAPAAASSAAASECATAFQAGDAQAVTGLLEGQSLLRVSVRFDATTPRAVPVPLVVASTSSSSSSSISSGSGITLNAVSGLAAVEEVAAALAAWRTAAAFPTSNNASTSAAGSSVLSSPEALAALAGLCVPSAQHLTVLTQALAAYEVPLSAAGRTAYLQTCTWAAGWGPSRTPASVGGSSSSSGMPFLMSRAVAASATAASSQKQAVPLPRPPAGLAAAQGMASSAVIACEVSDVRLTVATDGGSSNGRSIAPLLQPPAALMNTSSPVAILYARWEESVPESVLLPAGNGSSSSNSTAGSGAAPRSAALAERYAGAVEARVQALRVDVPAILLPEQLPCSGAGLERLRALLAASAQRLMIALPASSAFSSSSSAVSGATAVDSSGVNITCITTPLPPSPPAPPPAAPPAAAGTDAIPANLHVLRRRLQGSSQQQDSRRRQMQQGTGASSSVGCVAPAAPAPELLPPGQSLLFVSLRLPPDFGANAAAGSAARSGSAAGEEALEAVSGAAAASAVAEALQGWHNTTTGAPAAAALAVAALCLPSTEQLAVIVEAQVTYRVPLAPVGRNAYYQACNASARAEATAAAAAAATATAAGTSAAAASTGGSSGSSASSAGGSLPAPSPPGLQLQPGSLGSMGSTGSSVLDSVASSTSAASDQSAAATMVSSSDSVAAAAVAAAAAAAVSALAAADSALGMPGVSLCRVVDVWPTVAAGDSADVAGLPIDPGAIWAPFDTAKPLTAAPTPDNAPAAEPADDNAVATVLSSPGVIVAFTFAGIILVLAVVVVTLHAIRRKRRARRTAAYLTDEEKAASAAAASAASALQRALSRRGWRHGKKKPPGGGGAGGGGKAAGAPGLPALQEDWQAEEEWDEEFRQQQQEIFSSLYGGRGAAAGGIIKVPSRSAVAAPPLGAGAGAKGIVIAASEIEPAFDDDPSPRTSGAGAQSVVGTATSAGDNDAACADTTVASPPETHVPAPYGPGADVEVAISAAAATASSAAAVAGTAGAAASSRRLTDSGAGATTVLTASASSTPQQVQLMPVRPPSLRRQAPPPSPATSFRVASAFAPAASASPVFAAGAAVGSGAPAGGSLARTASNGWRSASGDVTLTAPPRPSSSGAGSAPTAGGSSSSGGGGSSSSDAGSAAPSTEAGASRPSTADSAADHPAGPGTRGPSASGTPVKQQQQGQQQHLVLQPSPQPQRLVPSLSSRLLTTRQSWTAESLATAAATAASPASLRSSTGMLTPPQQAAGEQQAAAPPERLFYTYSGSRAKTTNDGGSSNTAAAAAAAAAAASSPFGGSSSPSGRTRMGLHRSMSTAATSSLMASAAHALQRSPSGRAQDGAPGESSMRRSDNGGGVLGSLVATAGRRLGGLARSRSARVRQPTEYYSSVVELGSGAVDRTNPAVPEEDSDLDGSDVEHSAAVGGVTAASHVDTGAGSGAQPQQPQVPAAAAPLPWAGVGPGAGAVMRGVGSSPFGKAAGVGFDRAGDSVGFARGGPAAMLSPTRATSAAPERLN</sequence>
<feature type="compositionally biased region" description="Low complexity" evidence="1">
    <location>
        <begin position="1334"/>
        <end position="1347"/>
    </location>
</feature>
<feature type="compositionally biased region" description="Gly residues" evidence="1">
    <location>
        <begin position="1060"/>
        <end position="1071"/>
    </location>
</feature>
<feature type="compositionally biased region" description="Polar residues" evidence="1">
    <location>
        <begin position="1156"/>
        <end position="1174"/>
    </location>
</feature>
<evidence type="ECO:0000313" key="4">
    <source>
        <dbReference type="Proteomes" id="UP000650467"/>
    </source>
</evidence>
<keyword evidence="2" id="KW-0812">Transmembrane</keyword>
<keyword evidence="2" id="KW-1133">Transmembrane helix</keyword>
<feature type="compositionally biased region" description="Acidic residues" evidence="1">
    <location>
        <begin position="1625"/>
        <end position="1634"/>
    </location>
</feature>
<protein>
    <submittedName>
        <fullName evidence="3">Uncharacterized protein</fullName>
    </submittedName>
</protein>
<feature type="region of interest" description="Disordered" evidence="1">
    <location>
        <begin position="1048"/>
        <end position="1076"/>
    </location>
</feature>
<proteinExistence type="predicted"/>
<feature type="region of interest" description="Disordered" evidence="1">
    <location>
        <begin position="1315"/>
        <end position="1421"/>
    </location>
</feature>
<feature type="compositionally biased region" description="Low complexity" evidence="1">
    <location>
        <begin position="1356"/>
        <end position="1366"/>
    </location>
</feature>
<gene>
    <name evidence="3" type="ORF">HXX76_003774</name>
</gene>
<dbReference type="OrthoDB" id="10667880at2759"/>
<organism evidence="3 4">
    <name type="scientific">Chlamydomonas incerta</name>
    <dbReference type="NCBI Taxonomy" id="51695"/>
    <lineage>
        <taxon>Eukaryota</taxon>
        <taxon>Viridiplantae</taxon>
        <taxon>Chlorophyta</taxon>
        <taxon>core chlorophytes</taxon>
        <taxon>Chlorophyceae</taxon>
        <taxon>CS clade</taxon>
        <taxon>Chlamydomonadales</taxon>
        <taxon>Chlamydomonadaceae</taxon>
        <taxon>Chlamydomonas</taxon>
    </lineage>
</organism>
<feature type="region of interest" description="Disordered" evidence="1">
    <location>
        <begin position="615"/>
        <end position="634"/>
    </location>
</feature>
<dbReference type="Proteomes" id="UP000650467">
    <property type="component" value="Unassembled WGS sequence"/>
</dbReference>
<feature type="region of interest" description="Disordered" evidence="1">
    <location>
        <begin position="1247"/>
        <end position="1277"/>
    </location>
</feature>
<comment type="caution">
    <text evidence="3">The sequence shown here is derived from an EMBL/GenBank/DDBJ whole genome shotgun (WGS) entry which is preliminary data.</text>
</comment>
<feature type="compositionally biased region" description="Low complexity" evidence="1">
    <location>
        <begin position="1538"/>
        <end position="1549"/>
    </location>
</feature>
<feature type="region of interest" description="Disordered" evidence="1">
    <location>
        <begin position="1617"/>
        <end position="1636"/>
    </location>
</feature>
<reference evidence="3" key="1">
    <citation type="journal article" date="2020" name="bioRxiv">
        <title>Comparative genomics of Chlamydomonas.</title>
        <authorList>
            <person name="Craig R.J."/>
            <person name="Hasan A.R."/>
            <person name="Ness R.W."/>
            <person name="Keightley P.D."/>
        </authorList>
    </citation>
    <scope>NUCLEOTIDE SEQUENCE</scope>
    <source>
        <strain evidence="3">SAG 7.73</strain>
    </source>
</reference>
<feature type="region of interest" description="Disordered" evidence="1">
    <location>
        <begin position="1649"/>
        <end position="1672"/>
    </location>
</feature>
<feature type="region of interest" description="Disordered" evidence="1">
    <location>
        <begin position="1713"/>
        <end position="1734"/>
    </location>
</feature>
<evidence type="ECO:0000313" key="3">
    <source>
        <dbReference type="EMBL" id="KAG2440921.1"/>
    </source>
</evidence>
<feature type="region of interest" description="Disordered" evidence="1">
    <location>
        <begin position="824"/>
        <end position="862"/>
    </location>
</feature>
<feature type="region of interest" description="Disordered" evidence="1">
    <location>
        <begin position="1149"/>
        <end position="1198"/>
    </location>
</feature>
<feature type="region of interest" description="Disordered" evidence="1">
    <location>
        <begin position="148"/>
        <end position="171"/>
    </location>
</feature>